<gene>
    <name evidence="3" type="ORF">GCM10010358_83320</name>
</gene>
<dbReference type="Pfam" id="PF02441">
    <property type="entry name" value="Flavoprotein"/>
    <property type="match status" value="1"/>
</dbReference>
<dbReference type="EMBL" id="BMVU01000170">
    <property type="protein sequence ID" value="GGY20375.1"/>
    <property type="molecule type" value="Genomic_DNA"/>
</dbReference>
<dbReference type="SUPFAM" id="SSF52507">
    <property type="entry name" value="Homo-oligomeric flavin-containing Cys decarboxylases, HFCD"/>
    <property type="match status" value="1"/>
</dbReference>
<dbReference type="Gene3D" id="3.40.50.1950">
    <property type="entry name" value="Flavin prenyltransferase-like"/>
    <property type="match status" value="1"/>
</dbReference>
<dbReference type="GO" id="GO:0003824">
    <property type="term" value="F:catalytic activity"/>
    <property type="evidence" value="ECO:0007669"/>
    <property type="project" value="InterPro"/>
</dbReference>
<evidence type="ECO:0000313" key="4">
    <source>
        <dbReference type="Proteomes" id="UP000619244"/>
    </source>
</evidence>
<protein>
    <recommendedName>
        <fullName evidence="2">Flavoprotein domain-containing protein</fullName>
    </recommendedName>
</protein>
<reference evidence="3" key="2">
    <citation type="submission" date="2020-09" db="EMBL/GenBank/DDBJ databases">
        <authorList>
            <person name="Sun Q."/>
            <person name="Ohkuma M."/>
        </authorList>
    </citation>
    <scope>NUCLEOTIDE SEQUENCE</scope>
    <source>
        <strain evidence="3">JCM 4790</strain>
    </source>
</reference>
<name>A0A918UA90_9ACTN</name>
<dbReference type="AlphaFoldDB" id="A0A918UA90"/>
<dbReference type="Proteomes" id="UP000619244">
    <property type="component" value="Unassembled WGS sequence"/>
</dbReference>
<evidence type="ECO:0000313" key="3">
    <source>
        <dbReference type="EMBL" id="GGY20375.1"/>
    </source>
</evidence>
<evidence type="ECO:0000256" key="1">
    <source>
        <dbReference type="SAM" id="MobiDB-lite"/>
    </source>
</evidence>
<accession>A0A918UA90</accession>
<organism evidence="3 4">
    <name type="scientific">Streptomyces minutiscleroticus</name>
    <dbReference type="NCBI Taxonomy" id="68238"/>
    <lineage>
        <taxon>Bacteria</taxon>
        <taxon>Bacillati</taxon>
        <taxon>Actinomycetota</taxon>
        <taxon>Actinomycetes</taxon>
        <taxon>Kitasatosporales</taxon>
        <taxon>Streptomycetaceae</taxon>
        <taxon>Streptomyces</taxon>
    </lineage>
</organism>
<proteinExistence type="predicted"/>
<keyword evidence="4" id="KW-1185">Reference proteome</keyword>
<feature type="domain" description="Flavoprotein" evidence="2">
    <location>
        <begin position="16"/>
        <end position="46"/>
    </location>
</feature>
<dbReference type="RefSeq" id="WP_229919980.1">
    <property type="nucleotide sequence ID" value="NZ_BMVU01000170.1"/>
</dbReference>
<evidence type="ECO:0000259" key="2">
    <source>
        <dbReference type="Pfam" id="PF02441"/>
    </source>
</evidence>
<dbReference type="InterPro" id="IPR003382">
    <property type="entry name" value="Flavoprotein"/>
</dbReference>
<reference evidence="3" key="1">
    <citation type="journal article" date="2014" name="Int. J. Syst. Evol. Microbiol.">
        <title>Complete genome sequence of Corynebacterium casei LMG S-19264T (=DSM 44701T), isolated from a smear-ripened cheese.</title>
        <authorList>
            <consortium name="US DOE Joint Genome Institute (JGI-PGF)"/>
            <person name="Walter F."/>
            <person name="Albersmeier A."/>
            <person name="Kalinowski J."/>
            <person name="Ruckert C."/>
        </authorList>
    </citation>
    <scope>NUCLEOTIDE SEQUENCE</scope>
    <source>
        <strain evidence="3">JCM 4790</strain>
    </source>
</reference>
<sequence length="113" mass="12145">MHHQYKLPSQGDVLPDPDALLAAPCTLNTFTKWADGHADTLALRLLTEGLGLDHLPTVTLPYINAAQARHPVLPRAVATLRAAGVHVLLDDGTSQGKGFRPHPPKHGDVHAYP</sequence>
<dbReference type="InterPro" id="IPR036551">
    <property type="entry name" value="Flavin_trans-like"/>
</dbReference>
<comment type="caution">
    <text evidence="3">The sequence shown here is derived from an EMBL/GenBank/DDBJ whole genome shotgun (WGS) entry which is preliminary data.</text>
</comment>
<feature type="region of interest" description="Disordered" evidence="1">
    <location>
        <begin position="91"/>
        <end position="113"/>
    </location>
</feature>